<protein>
    <recommendedName>
        <fullName evidence="3">Laminin EGF-like domain-containing protein</fullName>
    </recommendedName>
</protein>
<dbReference type="Proteomes" id="UP000837857">
    <property type="component" value="Chromosome 4"/>
</dbReference>
<gene>
    <name evidence="1" type="ORF">IPOD504_LOCUS13133</name>
</gene>
<evidence type="ECO:0008006" key="3">
    <source>
        <dbReference type="Google" id="ProtNLM"/>
    </source>
</evidence>
<feature type="non-terminal residue" evidence="1">
    <location>
        <position position="120"/>
    </location>
</feature>
<dbReference type="EMBL" id="OW152816">
    <property type="protein sequence ID" value="CAH2065787.1"/>
    <property type="molecule type" value="Genomic_DNA"/>
</dbReference>
<evidence type="ECO:0000313" key="2">
    <source>
        <dbReference type="Proteomes" id="UP000837857"/>
    </source>
</evidence>
<accession>A0ABN8IVX1</accession>
<name>A0ABN8IVX1_9NEOP</name>
<dbReference type="Gene3D" id="2.170.300.10">
    <property type="entry name" value="Tie2 ligand-binding domain superfamily"/>
    <property type="match status" value="1"/>
</dbReference>
<proteinExistence type="predicted"/>
<keyword evidence="2" id="KW-1185">Reference proteome</keyword>
<sequence>MRGRGAGQVRLGGAGVRGARAGVRERCACPPGHAGAHCERCAWTHARLVRAPSAAPAFECVPCPCNGHAGCRAGESAAYTCTRSNLRSFILGESAARLCTRATPEVLTTAQLETSPVEKY</sequence>
<reference evidence="1" key="1">
    <citation type="submission" date="2022-03" db="EMBL/GenBank/DDBJ databases">
        <authorList>
            <person name="Martin H S."/>
        </authorList>
    </citation>
    <scope>NUCLEOTIDE SEQUENCE</scope>
</reference>
<evidence type="ECO:0000313" key="1">
    <source>
        <dbReference type="EMBL" id="CAH2065787.1"/>
    </source>
</evidence>
<organism evidence="1 2">
    <name type="scientific">Iphiclides podalirius</name>
    <name type="common">scarce swallowtail</name>
    <dbReference type="NCBI Taxonomy" id="110791"/>
    <lineage>
        <taxon>Eukaryota</taxon>
        <taxon>Metazoa</taxon>
        <taxon>Ecdysozoa</taxon>
        <taxon>Arthropoda</taxon>
        <taxon>Hexapoda</taxon>
        <taxon>Insecta</taxon>
        <taxon>Pterygota</taxon>
        <taxon>Neoptera</taxon>
        <taxon>Endopterygota</taxon>
        <taxon>Lepidoptera</taxon>
        <taxon>Glossata</taxon>
        <taxon>Ditrysia</taxon>
        <taxon>Papilionoidea</taxon>
        <taxon>Papilionidae</taxon>
        <taxon>Papilioninae</taxon>
        <taxon>Iphiclides</taxon>
    </lineage>
</organism>